<organism evidence="1 2">
    <name type="scientific">Caerostris extrusa</name>
    <name type="common">Bark spider</name>
    <name type="synonym">Caerostris bankana</name>
    <dbReference type="NCBI Taxonomy" id="172846"/>
    <lineage>
        <taxon>Eukaryota</taxon>
        <taxon>Metazoa</taxon>
        <taxon>Ecdysozoa</taxon>
        <taxon>Arthropoda</taxon>
        <taxon>Chelicerata</taxon>
        <taxon>Arachnida</taxon>
        <taxon>Araneae</taxon>
        <taxon>Araneomorphae</taxon>
        <taxon>Entelegynae</taxon>
        <taxon>Araneoidea</taxon>
        <taxon>Araneidae</taxon>
        <taxon>Caerostris</taxon>
    </lineage>
</organism>
<dbReference type="Proteomes" id="UP001054945">
    <property type="component" value="Unassembled WGS sequence"/>
</dbReference>
<accession>A0AAV4TME4</accession>
<name>A0AAV4TME4_CAEEX</name>
<dbReference type="EMBL" id="BPLR01011620">
    <property type="protein sequence ID" value="GIY47773.1"/>
    <property type="molecule type" value="Genomic_DNA"/>
</dbReference>
<evidence type="ECO:0000313" key="1">
    <source>
        <dbReference type="EMBL" id="GIY47773.1"/>
    </source>
</evidence>
<proteinExistence type="predicted"/>
<comment type="caution">
    <text evidence="1">The sequence shown here is derived from an EMBL/GenBank/DDBJ whole genome shotgun (WGS) entry which is preliminary data.</text>
</comment>
<dbReference type="AlphaFoldDB" id="A0AAV4TME4"/>
<protein>
    <submittedName>
        <fullName evidence="1">Uncharacterized protein</fullName>
    </submittedName>
</protein>
<sequence>MFERRVNMRILTGGKYKKISTVWEVIEVDKPSSHRKAGSHPGEISDFGPVLEAPKHFSVAQKIMCHRFNLDRTRNSVVFGNR</sequence>
<keyword evidence="2" id="KW-1185">Reference proteome</keyword>
<gene>
    <name evidence="1" type="ORF">CEXT_431441</name>
</gene>
<evidence type="ECO:0000313" key="2">
    <source>
        <dbReference type="Proteomes" id="UP001054945"/>
    </source>
</evidence>
<reference evidence="1 2" key="1">
    <citation type="submission" date="2021-06" db="EMBL/GenBank/DDBJ databases">
        <title>Caerostris extrusa draft genome.</title>
        <authorList>
            <person name="Kono N."/>
            <person name="Arakawa K."/>
        </authorList>
    </citation>
    <scope>NUCLEOTIDE SEQUENCE [LARGE SCALE GENOMIC DNA]</scope>
</reference>